<gene>
    <name evidence="2" type="ORF">PISL3812_02537</name>
</gene>
<dbReference type="EMBL" id="CVMT01000002">
    <property type="protein sequence ID" value="CRG85482.1"/>
    <property type="molecule type" value="Genomic_DNA"/>
</dbReference>
<organism evidence="2 3">
    <name type="scientific">Talaromyces islandicus</name>
    <name type="common">Penicillium islandicum</name>
    <dbReference type="NCBI Taxonomy" id="28573"/>
    <lineage>
        <taxon>Eukaryota</taxon>
        <taxon>Fungi</taxon>
        <taxon>Dikarya</taxon>
        <taxon>Ascomycota</taxon>
        <taxon>Pezizomycotina</taxon>
        <taxon>Eurotiomycetes</taxon>
        <taxon>Eurotiomycetidae</taxon>
        <taxon>Eurotiales</taxon>
        <taxon>Trichocomaceae</taxon>
        <taxon>Talaromyces</taxon>
        <taxon>Talaromyces sect. Islandici</taxon>
    </lineage>
</organism>
<evidence type="ECO:0000313" key="2">
    <source>
        <dbReference type="EMBL" id="CRG85482.1"/>
    </source>
</evidence>
<dbReference type="PANTHER" id="PTHR39474">
    <property type="entry name" value="UNNAMED PRODUCT"/>
    <property type="match status" value="1"/>
</dbReference>
<dbReference type="OMA" id="WDKMADI"/>
<accession>A0A0U1LQ69</accession>
<proteinExistence type="predicted"/>
<evidence type="ECO:0000313" key="3">
    <source>
        <dbReference type="Proteomes" id="UP000054383"/>
    </source>
</evidence>
<protein>
    <submittedName>
        <fullName evidence="2">Uncharacterized protein</fullName>
    </submittedName>
</protein>
<feature type="region of interest" description="Disordered" evidence="1">
    <location>
        <begin position="1"/>
        <end position="61"/>
    </location>
</feature>
<dbReference type="Proteomes" id="UP000054383">
    <property type="component" value="Unassembled WGS sequence"/>
</dbReference>
<feature type="compositionally biased region" description="Low complexity" evidence="1">
    <location>
        <begin position="15"/>
        <end position="35"/>
    </location>
</feature>
<name>A0A0U1LQ69_TALIS</name>
<dbReference type="STRING" id="28573.A0A0U1LQ69"/>
<dbReference type="AlphaFoldDB" id="A0A0U1LQ69"/>
<evidence type="ECO:0000256" key="1">
    <source>
        <dbReference type="SAM" id="MobiDB-lite"/>
    </source>
</evidence>
<dbReference type="PANTHER" id="PTHR39474:SF1">
    <property type="entry name" value="FUNGAL SPECIFIC TRANSCRIPTION FACTOR"/>
    <property type="match status" value="1"/>
</dbReference>
<reference evidence="2 3" key="1">
    <citation type="submission" date="2015-04" db="EMBL/GenBank/DDBJ databases">
        <authorList>
            <person name="Syromyatnikov M.Y."/>
            <person name="Popov V.N."/>
        </authorList>
    </citation>
    <scope>NUCLEOTIDE SEQUENCE [LARGE SCALE GENOMIC DNA]</scope>
    <source>
        <strain evidence="2">WF-38-12</strain>
    </source>
</reference>
<sequence>MSSSTTPKPDDAQQPESSSSSNNNNNPSSESPSSSTRLALPEVPPAGEGTQKLDVGGQGSTVSLDHLGPIVVNQDGSMSRISNWAQMTEMEQKNTLRIVGKRNQQRLQALRAAGVEGST</sequence>
<keyword evidence="3" id="KW-1185">Reference proteome</keyword>
<dbReference type="OrthoDB" id="4590138at2759"/>